<dbReference type="Pfam" id="PF13715">
    <property type="entry name" value="CarbopepD_reg_2"/>
    <property type="match status" value="1"/>
</dbReference>
<dbReference type="Proteomes" id="UP000009011">
    <property type="component" value="Chromosome"/>
</dbReference>
<evidence type="ECO:0000256" key="3">
    <source>
        <dbReference type="ARBA" id="ARBA00023237"/>
    </source>
</evidence>
<evidence type="ECO:0000313" key="6">
    <source>
        <dbReference type="Proteomes" id="UP000009011"/>
    </source>
</evidence>
<dbReference type="GO" id="GO:0009279">
    <property type="term" value="C:cell outer membrane"/>
    <property type="evidence" value="ECO:0007669"/>
    <property type="project" value="UniProtKB-SubCell"/>
</dbReference>
<reference evidence="5 6" key="1">
    <citation type="journal article" date="2013" name="PLoS ONE">
        <title>Genomic analysis of Melioribacter roseus, facultatively anaerobic organotrophic bacterium representing a novel deep lineage within Bacteriodetes/Chlorobi group.</title>
        <authorList>
            <person name="Kadnikov V.V."/>
            <person name="Mardanov A.V."/>
            <person name="Podosokorskaya O.A."/>
            <person name="Gavrilov S.N."/>
            <person name="Kublanov I.V."/>
            <person name="Beletsky A.V."/>
            <person name="Bonch-Osmolovskaya E.A."/>
            <person name="Ravin N.V."/>
        </authorList>
    </citation>
    <scope>NUCLEOTIDE SEQUENCE [LARGE SCALE GENOMIC DNA]</scope>
    <source>
        <strain evidence="6">JCM 17771 / P3M-2</strain>
    </source>
</reference>
<evidence type="ECO:0000256" key="2">
    <source>
        <dbReference type="ARBA" id="ARBA00023136"/>
    </source>
</evidence>
<dbReference type="PANTHER" id="PTHR40980">
    <property type="entry name" value="PLUG DOMAIN-CONTAINING PROTEIN"/>
    <property type="match status" value="1"/>
</dbReference>
<protein>
    <submittedName>
        <fullName evidence="5">TonB-dependent receptor</fullName>
    </submittedName>
</protein>
<dbReference type="Pfam" id="PF07715">
    <property type="entry name" value="Plug"/>
    <property type="match status" value="1"/>
</dbReference>
<dbReference type="EMBL" id="CP003557">
    <property type="protein sequence ID" value="AFN75840.1"/>
    <property type="molecule type" value="Genomic_DNA"/>
</dbReference>
<dbReference type="Gene3D" id="2.170.130.10">
    <property type="entry name" value="TonB-dependent receptor, plug domain"/>
    <property type="match status" value="1"/>
</dbReference>
<dbReference type="AlphaFoldDB" id="I6Z9L6"/>
<comment type="subcellular location">
    <subcellularLocation>
        <location evidence="1">Cell outer membrane</location>
    </subcellularLocation>
</comment>
<dbReference type="Gene3D" id="2.60.40.1120">
    <property type="entry name" value="Carboxypeptidase-like, regulatory domain"/>
    <property type="match status" value="1"/>
</dbReference>
<organism evidence="5 6">
    <name type="scientific">Melioribacter roseus (strain DSM 23840 / JCM 17771 / VKM B-2668 / P3M-2)</name>
    <dbReference type="NCBI Taxonomy" id="1191523"/>
    <lineage>
        <taxon>Bacteria</taxon>
        <taxon>Pseudomonadati</taxon>
        <taxon>Ignavibacteriota</taxon>
        <taxon>Ignavibacteria</taxon>
        <taxon>Ignavibacteriales</taxon>
        <taxon>Melioribacteraceae</taxon>
        <taxon>Melioribacter</taxon>
    </lineage>
</organism>
<proteinExistence type="predicted"/>
<dbReference type="InterPro" id="IPR012910">
    <property type="entry name" value="Plug_dom"/>
</dbReference>
<dbReference type="OrthoDB" id="8727862at2"/>
<dbReference type="KEGG" id="mro:MROS_2610"/>
<dbReference type="PANTHER" id="PTHR40980:SF4">
    <property type="entry name" value="TONB-DEPENDENT RECEPTOR-LIKE BETA-BARREL DOMAIN-CONTAINING PROTEIN"/>
    <property type="match status" value="1"/>
</dbReference>
<dbReference type="RefSeq" id="WP_014857270.1">
    <property type="nucleotide sequence ID" value="NC_018178.1"/>
</dbReference>
<dbReference type="Gene3D" id="2.40.170.20">
    <property type="entry name" value="TonB-dependent receptor, beta-barrel domain"/>
    <property type="match status" value="1"/>
</dbReference>
<keyword evidence="2" id="KW-0472">Membrane</keyword>
<dbReference type="SUPFAM" id="SSF49464">
    <property type="entry name" value="Carboxypeptidase regulatory domain-like"/>
    <property type="match status" value="1"/>
</dbReference>
<accession>I6Z9L6</accession>
<dbReference type="HOGENOM" id="CLU_006935_1_2_10"/>
<evidence type="ECO:0000256" key="1">
    <source>
        <dbReference type="ARBA" id="ARBA00004442"/>
    </source>
</evidence>
<evidence type="ECO:0000259" key="4">
    <source>
        <dbReference type="Pfam" id="PF07715"/>
    </source>
</evidence>
<dbReference type="PATRIC" id="fig|1191523.3.peg.2745"/>
<gene>
    <name evidence="5" type="ordered locus">MROS_2610</name>
</gene>
<feature type="domain" description="TonB-dependent receptor plug" evidence="4">
    <location>
        <begin position="126"/>
        <end position="228"/>
    </location>
</feature>
<dbReference type="InterPro" id="IPR037066">
    <property type="entry name" value="Plug_dom_sf"/>
</dbReference>
<dbReference type="eggNOG" id="COG1629">
    <property type="taxonomic scope" value="Bacteria"/>
</dbReference>
<keyword evidence="3" id="KW-0998">Cell outer membrane</keyword>
<dbReference type="eggNOG" id="COG4771">
    <property type="taxonomic scope" value="Bacteria"/>
</dbReference>
<sequence length="995" mass="111648">MKLFNRLIIILFFAVNLYGQGNLKGVVTDSATAEPLIGANVFLMGTSLGSATNIDGEYHISRIPAGTYDVKISYVGYKPKIIQVTIQNNRTLVLDIPLVADVIEGTEVTITAQAVGQVAAINQQLSSNTIINVVSEEKIQELPDANAAESIGRLPGVSLIRSGGEANKVILRGLSGKYLSVTVDGVRLPATDALERGLDLSTISQSSLAGIELYKALTPDKDADAIAGSINLVTKKAPEVRDLRFVSKGGYNGIMDSFGQYDFSLKYGERFFDNFLGVQVNGNIERKIRSNESIDISYSTTGENQSDYFISDLDLEFTDEIRYRKGAGLILDINTPDEGNIKLNTNFSTTTRDYLVHSRNYPVTEASVSYIFRDREQTIDIFSSALTGENNLFGFNTSWGLSFARSKAYYPYDYEIRFVEPSSGGLSGMMSAPIIKSNPEALTNYAYNNFRAATLSEAYYYTQDNAEKEITAFLDLTRDYTITKSVTGTFKAGAKYRSKNRTNVNSRIYSPYYLGYWRAYEKLEDGSIVPKDFTGTYFEDFYQSYLENPNIGTISFNDFLDPSPNSKIILDDFNMNPLINRDKLRQWYALNKNGINQAGTNPEYHNDPSSEANTYDITESVTSGYAMNTLKIGRAITMILGARIEHESHDYSNKYSPRQIGGFPIPVGSTRDTSSTYEETIVLPHLHLNIAVTDFMNVRLAAYRALARPDFNMRLLSYFAWREAETGGDRILILGNPLLKTAKAWNFEINTSFYGNRIGLFSVSAFYKQIEDMYHMLNGISTVGDTLIHALGLNWSSPHRGNYDLYVPYNSPDDSKVWGFEVDHQINFTWLPGWLKNFVLSYNFSMVKSETSLIGSERDTTYVTDPILGIPLPKYEVVVRSYKQRLENQPEFFGNVSIGYDIGGFSGRLSLFHQSEYYRTYSPSGRSDRIVGAFTRLDLVLKQKITDNITVLCNINNLTNIKEENLLENREDGYKIPRSAERYGITVEAGIWLEL</sequence>
<dbReference type="SUPFAM" id="SSF56935">
    <property type="entry name" value="Porins"/>
    <property type="match status" value="1"/>
</dbReference>
<dbReference type="NCBIfam" id="TIGR01782">
    <property type="entry name" value="TonB-Xanth-Caul"/>
    <property type="match status" value="1"/>
</dbReference>
<dbReference type="InterPro" id="IPR010104">
    <property type="entry name" value="TonB_rcpt_bac"/>
</dbReference>
<keyword evidence="5" id="KW-0675">Receptor</keyword>
<dbReference type="InterPro" id="IPR008969">
    <property type="entry name" value="CarboxyPept-like_regulatory"/>
</dbReference>
<name>I6Z9L6_MELRP</name>
<keyword evidence="6" id="KW-1185">Reference proteome</keyword>
<dbReference type="STRING" id="1191523.MROS_2610"/>
<dbReference type="InterPro" id="IPR036942">
    <property type="entry name" value="Beta-barrel_TonB_sf"/>
</dbReference>
<evidence type="ECO:0000313" key="5">
    <source>
        <dbReference type="EMBL" id="AFN75840.1"/>
    </source>
</evidence>